<dbReference type="InterPro" id="IPR015943">
    <property type="entry name" value="WD40/YVTN_repeat-like_dom_sf"/>
</dbReference>
<feature type="repeat" description="WD" evidence="3">
    <location>
        <begin position="753"/>
        <end position="794"/>
    </location>
</feature>
<feature type="region of interest" description="Disordered" evidence="4">
    <location>
        <begin position="403"/>
        <end position="441"/>
    </location>
</feature>
<dbReference type="InterPro" id="IPR036322">
    <property type="entry name" value="WD40_repeat_dom_sf"/>
</dbReference>
<name>A0ABR3JZF0_9AGAR</name>
<feature type="repeat" description="WD" evidence="3">
    <location>
        <begin position="667"/>
        <end position="704"/>
    </location>
</feature>
<keyword evidence="2" id="KW-0677">Repeat</keyword>
<dbReference type="PANTHER" id="PTHR19848">
    <property type="entry name" value="WD40 REPEAT PROTEIN"/>
    <property type="match status" value="1"/>
</dbReference>
<dbReference type="Pfam" id="PF00400">
    <property type="entry name" value="WD40"/>
    <property type="match status" value="7"/>
</dbReference>
<dbReference type="CDD" id="cd00200">
    <property type="entry name" value="WD40"/>
    <property type="match status" value="1"/>
</dbReference>
<feature type="repeat" description="WD" evidence="3">
    <location>
        <begin position="923"/>
        <end position="964"/>
    </location>
</feature>
<feature type="repeat" description="WD" evidence="3">
    <location>
        <begin position="839"/>
        <end position="880"/>
    </location>
</feature>
<feature type="compositionally biased region" description="Basic residues" evidence="4">
    <location>
        <begin position="403"/>
        <end position="413"/>
    </location>
</feature>
<feature type="repeat" description="WD" evidence="3">
    <location>
        <begin position="710"/>
        <end position="751"/>
    </location>
</feature>
<dbReference type="InterPro" id="IPR019775">
    <property type="entry name" value="WD40_repeat_CS"/>
</dbReference>
<feature type="domain" description="T6SS Phospholipase effector Tle1-like catalytic" evidence="5">
    <location>
        <begin position="81"/>
        <end position="350"/>
    </location>
</feature>
<dbReference type="PROSITE" id="PS00678">
    <property type="entry name" value="WD_REPEATS_1"/>
    <property type="match status" value="6"/>
</dbReference>
<dbReference type="SUPFAM" id="SSF53474">
    <property type="entry name" value="alpha/beta-Hydrolases"/>
    <property type="match status" value="1"/>
</dbReference>
<dbReference type="Gene3D" id="2.130.10.10">
    <property type="entry name" value="YVTN repeat-like/Quinoprotein amine dehydrogenase"/>
    <property type="match status" value="4"/>
</dbReference>
<dbReference type="PRINTS" id="PR00320">
    <property type="entry name" value="GPROTEINBRPT"/>
</dbReference>
<gene>
    <name evidence="6" type="ORF">HGRIS_005546</name>
</gene>
<dbReference type="InterPro" id="IPR029058">
    <property type="entry name" value="AB_hydrolase_fold"/>
</dbReference>
<evidence type="ECO:0000256" key="2">
    <source>
        <dbReference type="ARBA" id="ARBA00022737"/>
    </source>
</evidence>
<evidence type="ECO:0000256" key="3">
    <source>
        <dbReference type="PROSITE-ProRule" id="PRU00221"/>
    </source>
</evidence>
<dbReference type="InterPro" id="IPR001680">
    <property type="entry name" value="WD40_rpt"/>
</dbReference>
<dbReference type="Pfam" id="PF09994">
    <property type="entry name" value="T6SS_Tle1-like_cat"/>
    <property type="match status" value="1"/>
</dbReference>
<dbReference type="SUPFAM" id="SSF50978">
    <property type="entry name" value="WD40 repeat-like"/>
    <property type="match status" value="1"/>
</dbReference>
<keyword evidence="1 3" id="KW-0853">WD repeat</keyword>
<keyword evidence="7" id="KW-1185">Reference proteome</keyword>
<dbReference type="PANTHER" id="PTHR19848:SF8">
    <property type="entry name" value="F-BOX AND WD REPEAT DOMAIN CONTAINING 7"/>
    <property type="match status" value="1"/>
</dbReference>
<accession>A0ABR3JZF0</accession>
<evidence type="ECO:0000313" key="7">
    <source>
        <dbReference type="Proteomes" id="UP001556367"/>
    </source>
</evidence>
<evidence type="ECO:0000259" key="5">
    <source>
        <dbReference type="Pfam" id="PF09994"/>
    </source>
</evidence>
<evidence type="ECO:0000256" key="4">
    <source>
        <dbReference type="SAM" id="MobiDB-lite"/>
    </source>
</evidence>
<dbReference type="PROSITE" id="PS50082">
    <property type="entry name" value="WD_REPEATS_2"/>
    <property type="match status" value="7"/>
</dbReference>
<comment type="caution">
    <text evidence="6">The sequence shown here is derived from an EMBL/GenBank/DDBJ whole genome shotgun (WGS) entry which is preliminary data.</text>
</comment>
<sequence>MSLPSTPAALNREAALPGLESTPPEGRSSDPTGTKLEPTPKPMESPHQAIESSIRRGNAPEAKADDQGVPSSGCMHKKDGRNLVVCIDGTANQFSKKNTNIVELYSNLEKTQTQLTYYNSGIGTYAKPAYFSLSYAVQRIDHTVDMMIAWNFKRIVLSAYQWLSENYQDGDCIFLFGFSRGAYQARVIAGMIKLVGLLHKGNNDQIAFAYELYTSITDSTNRTHQTIDQESKLLCARFKETLCRPNVKVHFVGAWDTVSSIGIVKGRSLPETTTGMRHVCAFRHALALDERRVKFLPEYANGGRGAKNTDKASTGDVKEVWFAGAHSDIGGGNVENIGLDKFGPALRWMTYEAISHGLKVKEYSPPTPASSRLTAGFRVHEGYDDDDDDSGDDSDAAPSRWWRKLSLRQHSSRPSKQSKATPTMAKEHGQGESYADGEHAQSLGVSSAPWSTISRPTESLTAVWWILEVFPGVKHLSYKSKDGTTFRPHFGRARRIQKGQKIHESVFEAMAAKPGSEVLPYMPRACLMGGLEWERDQTKLREEHTEKDPYASAGSLLNALKAIQKGSEDEPQAIINNDVLSRLNLTTSDTGLRSFTESPGSLETIISFLQSYEAPLDDHRVIEALFKVLAAFPKSRSYSYDILNSILARYPVSGARRILRRFVQWPFNGHAAAFLSVAVSPDGTRIASASGNYSICIWNTKTGEICGAPLMGHTNWVYSVAFSPDGTQLVSGSFDNTVRVWNVQTGQEAMAPLRGHTDTVCSVRFSPDGTRIVSGSADRTVRVWDAKTGATVMDPLKGPTGLVHSVAFSPDGRWIASGSWDDTIRIWNAETGGRALLSLEGHSDSVTSVAFSPDGTQIVSGSYDSTIRIWDAKTGQLVKALRGHSNWVLSVAYSPDGARIVSGSSDCSIRVWDAGSGEEIKKITGHATAVLSVAVTPDGERIVSGSGDTTIRVWDMTTGRQLLGPVDGWDDE</sequence>
<dbReference type="Proteomes" id="UP001556367">
    <property type="component" value="Unassembled WGS sequence"/>
</dbReference>
<proteinExistence type="predicted"/>
<dbReference type="SMART" id="SM00320">
    <property type="entry name" value="WD40"/>
    <property type="match status" value="7"/>
</dbReference>
<protein>
    <recommendedName>
        <fullName evidence="5">T6SS Phospholipase effector Tle1-like catalytic domain-containing protein</fullName>
    </recommendedName>
</protein>
<evidence type="ECO:0000256" key="1">
    <source>
        <dbReference type="ARBA" id="ARBA00022574"/>
    </source>
</evidence>
<dbReference type="InterPro" id="IPR018712">
    <property type="entry name" value="Tle1-like_cat"/>
</dbReference>
<reference evidence="7" key="1">
    <citation type="submission" date="2024-06" db="EMBL/GenBank/DDBJ databases">
        <title>Multi-omics analyses provide insights into the biosynthesis of the anticancer antibiotic pleurotin in Hohenbuehelia grisea.</title>
        <authorList>
            <person name="Weaver J.A."/>
            <person name="Alberti F."/>
        </authorList>
    </citation>
    <scope>NUCLEOTIDE SEQUENCE [LARGE SCALE GENOMIC DNA]</scope>
    <source>
        <strain evidence="7">T-177</strain>
    </source>
</reference>
<evidence type="ECO:0000313" key="6">
    <source>
        <dbReference type="EMBL" id="KAL0960508.1"/>
    </source>
</evidence>
<feature type="repeat" description="WD" evidence="3">
    <location>
        <begin position="881"/>
        <end position="922"/>
    </location>
</feature>
<dbReference type="InterPro" id="IPR020472">
    <property type="entry name" value="WD40_PAC1"/>
</dbReference>
<organism evidence="6 7">
    <name type="scientific">Hohenbuehelia grisea</name>
    <dbReference type="NCBI Taxonomy" id="104357"/>
    <lineage>
        <taxon>Eukaryota</taxon>
        <taxon>Fungi</taxon>
        <taxon>Dikarya</taxon>
        <taxon>Basidiomycota</taxon>
        <taxon>Agaricomycotina</taxon>
        <taxon>Agaricomycetes</taxon>
        <taxon>Agaricomycetidae</taxon>
        <taxon>Agaricales</taxon>
        <taxon>Pleurotineae</taxon>
        <taxon>Pleurotaceae</taxon>
        <taxon>Hohenbuehelia</taxon>
    </lineage>
</organism>
<feature type="repeat" description="WD" evidence="3">
    <location>
        <begin position="796"/>
        <end position="837"/>
    </location>
</feature>
<dbReference type="EMBL" id="JASNQZ010000001">
    <property type="protein sequence ID" value="KAL0960508.1"/>
    <property type="molecule type" value="Genomic_DNA"/>
</dbReference>
<dbReference type="PROSITE" id="PS50294">
    <property type="entry name" value="WD_REPEATS_REGION"/>
    <property type="match status" value="7"/>
</dbReference>
<feature type="region of interest" description="Disordered" evidence="4">
    <location>
        <begin position="1"/>
        <end position="76"/>
    </location>
</feature>